<dbReference type="GO" id="GO:0008955">
    <property type="term" value="F:peptidoglycan glycosyltransferase activity"/>
    <property type="evidence" value="ECO:0007669"/>
    <property type="project" value="UniProtKB-UniRule"/>
</dbReference>
<feature type="transmembrane region" description="Helical" evidence="11">
    <location>
        <begin position="151"/>
        <end position="168"/>
    </location>
</feature>
<comment type="function">
    <text evidence="11">Peptidoglycan polymerase that is essential for cell wall elongation.</text>
</comment>
<gene>
    <name evidence="11" type="primary">mrdB</name>
    <name evidence="11" type="synonym">rodA</name>
    <name evidence="12" type="ORF">GGR13_001701</name>
</gene>
<dbReference type="Pfam" id="PF01098">
    <property type="entry name" value="FTSW_RODA_SPOVE"/>
    <property type="match status" value="1"/>
</dbReference>
<feature type="transmembrane region" description="Helical" evidence="11">
    <location>
        <begin position="351"/>
        <end position="372"/>
    </location>
</feature>
<evidence type="ECO:0000256" key="11">
    <source>
        <dbReference type="HAMAP-Rule" id="MF_02079"/>
    </source>
</evidence>
<dbReference type="GO" id="GO:0051301">
    <property type="term" value="P:cell division"/>
    <property type="evidence" value="ECO:0007669"/>
    <property type="project" value="InterPro"/>
</dbReference>
<evidence type="ECO:0000313" key="12">
    <source>
        <dbReference type="EMBL" id="MBB5746117.1"/>
    </source>
</evidence>
<dbReference type="RefSeq" id="WP_183213058.1">
    <property type="nucleotide sequence ID" value="NZ_JACHOR010000002.1"/>
</dbReference>
<dbReference type="InterPro" id="IPR018365">
    <property type="entry name" value="Cell_cycle_FtsW-rel_CS"/>
</dbReference>
<feature type="transmembrane region" description="Helical" evidence="11">
    <location>
        <begin position="285"/>
        <end position="308"/>
    </location>
</feature>
<keyword evidence="8 11" id="KW-1133">Transmembrane helix</keyword>
<keyword evidence="9 11" id="KW-0472">Membrane</keyword>
<evidence type="ECO:0000256" key="4">
    <source>
        <dbReference type="ARBA" id="ARBA00022679"/>
    </source>
</evidence>
<evidence type="ECO:0000313" key="13">
    <source>
        <dbReference type="Proteomes" id="UP000545037"/>
    </source>
</evidence>
<dbReference type="GO" id="GO:0008360">
    <property type="term" value="P:regulation of cell shape"/>
    <property type="evidence" value="ECO:0007669"/>
    <property type="project" value="UniProtKB-KW"/>
</dbReference>
<dbReference type="PANTHER" id="PTHR30474:SF1">
    <property type="entry name" value="PEPTIDOGLYCAN GLYCOSYLTRANSFERASE MRDB"/>
    <property type="match status" value="1"/>
</dbReference>
<name>A0A7W9CJ27_9CAUL</name>
<evidence type="ECO:0000256" key="2">
    <source>
        <dbReference type="ARBA" id="ARBA00022475"/>
    </source>
</evidence>
<dbReference type="UniPathway" id="UPA00219"/>
<dbReference type="GO" id="GO:0005886">
    <property type="term" value="C:plasma membrane"/>
    <property type="evidence" value="ECO:0007669"/>
    <property type="project" value="UniProtKB-SubCell"/>
</dbReference>
<keyword evidence="5 11" id="KW-0812">Transmembrane</keyword>
<organism evidence="12 13">
    <name type="scientific">Brevundimonas variabilis</name>
    <dbReference type="NCBI Taxonomy" id="74312"/>
    <lineage>
        <taxon>Bacteria</taxon>
        <taxon>Pseudomonadati</taxon>
        <taxon>Pseudomonadota</taxon>
        <taxon>Alphaproteobacteria</taxon>
        <taxon>Caulobacterales</taxon>
        <taxon>Caulobacteraceae</taxon>
        <taxon>Brevundimonas</taxon>
    </lineage>
</organism>
<keyword evidence="10 11" id="KW-0961">Cell wall biogenesis/degradation</keyword>
<evidence type="ECO:0000256" key="8">
    <source>
        <dbReference type="ARBA" id="ARBA00022989"/>
    </source>
</evidence>
<keyword evidence="6 11" id="KW-0133">Cell shape</keyword>
<dbReference type="EC" id="2.4.99.28" evidence="11"/>
<evidence type="ECO:0000256" key="10">
    <source>
        <dbReference type="ARBA" id="ARBA00023316"/>
    </source>
</evidence>
<feature type="transmembrane region" description="Helical" evidence="11">
    <location>
        <begin position="201"/>
        <end position="219"/>
    </location>
</feature>
<reference evidence="12 13" key="1">
    <citation type="submission" date="2020-08" db="EMBL/GenBank/DDBJ databases">
        <title>Genomic Encyclopedia of Type Strains, Phase IV (KMG-IV): sequencing the most valuable type-strain genomes for metagenomic binning, comparative biology and taxonomic classification.</title>
        <authorList>
            <person name="Goeker M."/>
        </authorList>
    </citation>
    <scope>NUCLEOTIDE SEQUENCE [LARGE SCALE GENOMIC DNA]</scope>
    <source>
        <strain evidence="12 13">DSM 4737</strain>
    </source>
</reference>
<keyword evidence="3 11" id="KW-0328">Glycosyltransferase</keyword>
<keyword evidence="4 11" id="KW-0808">Transferase</keyword>
<feature type="transmembrane region" description="Helical" evidence="11">
    <location>
        <begin position="85"/>
        <end position="103"/>
    </location>
</feature>
<sequence length="386" mass="41680">MTASALTRPGERDRVSSKLAEIDWRLTGLLCIVAGVGTAMLYSVAGGQWQPWALDHMVRFGVLLAAMLGLAMVHPKWWFRAAYPLYAVLLVMVLLIEFTPLGYEPVGAGAKNWLNLGFIRLQPGEFMKLGVVLALARWYHNHTANDARFSWKLLIPAAMIGVPFLLIAKQPDLGSAMMVGLTGAIIMFVAGLSWKIIATGALAAVVTIPPFVMFGMHDYQRNRVLTFLNPEADPTGTGYNIIQSKIALGSGGLLGRGYGLGSQSQLEFLPERHTDFIFSTLSEEFGFVGSVTVLACYIAIILISLRIASLSHSHFGRIAAAGATGTFALYVLINGAMVMGMAPVVGVPMPLLSYGGSSMMTIMLGFGLVMATRVHRYVELPKGQIL</sequence>
<dbReference type="InterPro" id="IPR011923">
    <property type="entry name" value="RodA/MrdB"/>
</dbReference>
<evidence type="ECO:0000256" key="1">
    <source>
        <dbReference type="ARBA" id="ARBA00004141"/>
    </source>
</evidence>
<dbReference type="GO" id="GO:0015648">
    <property type="term" value="F:lipid-linked peptidoglycan transporter activity"/>
    <property type="evidence" value="ECO:0007669"/>
    <property type="project" value="TreeGrafter"/>
</dbReference>
<dbReference type="PANTHER" id="PTHR30474">
    <property type="entry name" value="CELL CYCLE PROTEIN"/>
    <property type="match status" value="1"/>
</dbReference>
<feature type="transmembrane region" description="Helical" evidence="11">
    <location>
        <begin position="26"/>
        <end position="45"/>
    </location>
</feature>
<dbReference type="AlphaFoldDB" id="A0A7W9CJ27"/>
<accession>A0A7W9CJ27</accession>
<evidence type="ECO:0000256" key="9">
    <source>
        <dbReference type="ARBA" id="ARBA00023136"/>
    </source>
</evidence>
<keyword evidence="7 11" id="KW-0573">Peptidoglycan synthesis</keyword>
<comment type="catalytic activity">
    <reaction evidence="11">
        <text>[GlcNAc-(1-&gt;4)-Mur2Ac(oyl-L-Ala-gamma-D-Glu-L-Lys-D-Ala-D-Ala)](n)-di-trans,octa-cis-undecaprenyl diphosphate + beta-D-GlcNAc-(1-&gt;4)-Mur2Ac(oyl-L-Ala-gamma-D-Glu-L-Lys-D-Ala-D-Ala)-di-trans,octa-cis-undecaprenyl diphosphate = [GlcNAc-(1-&gt;4)-Mur2Ac(oyl-L-Ala-gamma-D-Glu-L-Lys-D-Ala-D-Ala)](n+1)-di-trans,octa-cis-undecaprenyl diphosphate + di-trans,octa-cis-undecaprenyl diphosphate + H(+)</text>
        <dbReference type="Rhea" id="RHEA:23708"/>
        <dbReference type="Rhea" id="RHEA-COMP:9602"/>
        <dbReference type="Rhea" id="RHEA-COMP:9603"/>
        <dbReference type="ChEBI" id="CHEBI:15378"/>
        <dbReference type="ChEBI" id="CHEBI:58405"/>
        <dbReference type="ChEBI" id="CHEBI:60033"/>
        <dbReference type="ChEBI" id="CHEBI:78435"/>
        <dbReference type="EC" id="2.4.99.28"/>
    </reaction>
</comment>
<comment type="similarity">
    <text evidence="11">Belongs to the SEDS family. MrdB/RodA subfamily.</text>
</comment>
<dbReference type="GO" id="GO:0032153">
    <property type="term" value="C:cell division site"/>
    <property type="evidence" value="ECO:0007669"/>
    <property type="project" value="TreeGrafter"/>
</dbReference>
<keyword evidence="13" id="KW-1185">Reference proteome</keyword>
<comment type="subcellular location">
    <subcellularLocation>
        <location evidence="11">Cell inner membrane</location>
        <topology evidence="11">Multi-pass membrane protein</topology>
    </subcellularLocation>
    <subcellularLocation>
        <location evidence="1">Membrane</location>
        <topology evidence="1">Multi-pass membrane protein</topology>
    </subcellularLocation>
</comment>
<evidence type="ECO:0000256" key="5">
    <source>
        <dbReference type="ARBA" id="ARBA00022692"/>
    </source>
</evidence>
<dbReference type="Proteomes" id="UP000545037">
    <property type="component" value="Unassembled WGS sequence"/>
</dbReference>
<dbReference type="GO" id="GO:0071555">
    <property type="term" value="P:cell wall organization"/>
    <property type="evidence" value="ECO:0007669"/>
    <property type="project" value="UniProtKB-KW"/>
</dbReference>
<protein>
    <recommendedName>
        <fullName evidence="11">Peptidoglycan glycosyltransferase MrdB</fullName>
        <shortName evidence="11">PGT</shortName>
        <ecNumber evidence="11">2.4.99.28</ecNumber>
    </recommendedName>
    <alternativeName>
        <fullName evidence="11">Cell elongation protein RodA</fullName>
    </alternativeName>
    <alternativeName>
        <fullName evidence="11">Cell wall polymerase</fullName>
    </alternativeName>
    <alternativeName>
        <fullName evidence="11">Peptidoglycan polymerase</fullName>
        <shortName evidence="11">PG polymerase</shortName>
    </alternativeName>
</protein>
<dbReference type="GO" id="GO:0009252">
    <property type="term" value="P:peptidoglycan biosynthetic process"/>
    <property type="evidence" value="ECO:0007669"/>
    <property type="project" value="UniProtKB-UniRule"/>
</dbReference>
<keyword evidence="2 11" id="KW-1003">Cell membrane</keyword>
<comment type="caution">
    <text evidence="12">The sequence shown here is derived from an EMBL/GenBank/DDBJ whole genome shotgun (WGS) entry which is preliminary data.</text>
</comment>
<evidence type="ECO:0000256" key="6">
    <source>
        <dbReference type="ARBA" id="ARBA00022960"/>
    </source>
</evidence>
<evidence type="ECO:0000256" key="7">
    <source>
        <dbReference type="ARBA" id="ARBA00022984"/>
    </source>
</evidence>
<dbReference type="EMBL" id="JACHOR010000002">
    <property type="protein sequence ID" value="MBB5746117.1"/>
    <property type="molecule type" value="Genomic_DNA"/>
</dbReference>
<dbReference type="InterPro" id="IPR001182">
    <property type="entry name" value="FtsW/RodA"/>
</dbReference>
<dbReference type="PROSITE" id="PS00428">
    <property type="entry name" value="FTSW_RODA_SPOVE"/>
    <property type="match status" value="1"/>
</dbReference>
<evidence type="ECO:0000256" key="3">
    <source>
        <dbReference type="ARBA" id="ARBA00022676"/>
    </source>
</evidence>
<dbReference type="NCBIfam" id="TIGR02210">
    <property type="entry name" value="rodA_shape"/>
    <property type="match status" value="1"/>
</dbReference>
<feature type="transmembrane region" description="Helical" evidence="11">
    <location>
        <begin position="174"/>
        <end position="194"/>
    </location>
</feature>
<feature type="transmembrane region" description="Helical" evidence="11">
    <location>
        <begin position="57"/>
        <end position="73"/>
    </location>
</feature>
<comment type="pathway">
    <text evidence="11">Cell wall biogenesis; peptidoglycan biosynthesis.</text>
</comment>
<proteinExistence type="inferred from homology"/>
<dbReference type="HAMAP" id="MF_02079">
    <property type="entry name" value="PGT_RodA"/>
    <property type="match status" value="1"/>
</dbReference>
<feature type="transmembrane region" description="Helical" evidence="11">
    <location>
        <begin position="320"/>
        <end position="345"/>
    </location>
</feature>
<keyword evidence="11" id="KW-0997">Cell inner membrane</keyword>
<feature type="transmembrane region" description="Helical" evidence="11">
    <location>
        <begin position="123"/>
        <end position="139"/>
    </location>
</feature>